<dbReference type="GO" id="GO:0022625">
    <property type="term" value="C:cytosolic large ribosomal subunit"/>
    <property type="evidence" value="ECO:0007669"/>
    <property type="project" value="TreeGrafter"/>
</dbReference>
<dbReference type="OrthoDB" id="41905at2759"/>
<evidence type="ECO:0000256" key="6">
    <source>
        <dbReference type="SAM" id="SignalP"/>
    </source>
</evidence>
<dbReference type="Pfam" id="PF00832">
    <property type="entry name" value="Ribosomal_L39"/>
    <property type="match status" value="1"/>
</dbReference>
<feature type="chain" id="PRO_5032719964" description="Large ribosomal subunit protein eL39" evidence="6">
    <location>
        <begin position="17"/>
        <end position="836"/>
    </location>
</feature>
<dbReference type="EMBL" id="CAJNOJ010000235">
    <property type="protein sequence ID" value="CAF1321789.1"/>
    <property type="molecule type" value="Genomic_DNA"/>
</dbReference>
<evidence type="ECO:0000256" key="1">
    <source>
        <dbReference type="ARBA" id="ARBA00009339"/>
    </source>
</evidence>
<dbReference type="Proteomes" id="UP000663852">
    <property type="component" value="Unassembled WGS sequence"/>
</dbReference>
<dbReference type="AlphaFoldDB" id="A0A815F8X0"/>
<name>A0A815F8X0_ADIRI</name>
<dbReference type="GO" id="GO:0003735">
    <property type="term" value="F:structural constituent of ribosome"/>
    <property type="evidence" value="ECO:0007669"/>
    <property type="project" value="InterPro"/>
</dbReference>
<dbReference type="FunFam" id="1.10.1620.10:FF:000001">
    <property type="entry name" value="60S ribosomal protein-like L39"/>
    <property type="match status" value="1"/>
</dbReference>
<keyword evidence="6" id="KW-0732">Signal</keyword>
<proteinExistence type="inferred from homology"/>
<evidence type="ECO:0000256" key="2">
    <source>
        <dbReference type="ARBA" id="ARBA00022980"/>
    </source>
</evidence>
<protein>
    <recommendedName>
        <fullName evidence="4">Large ribosomal subunit protein eL39</fullName>
    </recommendedName>
    <alternativeName>
        <fullName evidence="5">60S ribosomal protein L39</fullName>
    </alternativeName>
</protein>
<dbReference type="PANTHER" id="PTHR19970">
    <property type="entry name" value="RIBOSOMAL PROTEIN L39E"/>
    <property type="match status" value="1"/>
</dbReference>
<evidence type="ECO:0000313" key="8">
    <source>
        <dbReference type="Proteomes" id="UP000663852"/>
    </source>
</evidence>
<dbReference type="GO" id="GO:0006412">
    <property type="term" value="P:translation"/>
    <property type="evidence" value="ECO:0007669"/>
    <property type="project" value="InterPro"/>
</dbReference>
<dbReference type="SUPFAM" id="SSF48662">
    <property type="entry name" value="Ribosomal protein L39e"/>
    <property type="match status" value="1"/>
</dbReference>
<keyword evidence="2" id="KW-0689">Ribosomal protein</keyword>
<feature type="signal peptide" evidence="6">
    <location>
        <begin position="1"/>
        <end position="16"/>
    </location>
</feature>
<gene>
    <name evidence="7" type="ORF">EDS130_LOCUS31703</name>
</gene>
<evidence type="ECO:0000256" key="4">
    <source>
        <dbReference type="ARBA" id="ARBA00035234"/>
    </source>
</evidence>
<accession>A0A815F8X0</accession>
<keyword evidence="3" id="KW-0687">Ribonucleoprotein</keyword>
<evidence type="ECO:0000256" key="3">
    <source>
        <dbReference type="ARBA" id="ARBA00023274"/>
    </source>
</evidence>
<organism evidence="7 8">
    <name type="scientific">Adineta ricciae</name>
    <name type="common">Rotifer</name>
    <dbReference type="NCBI Taxonomy" id="249248"/>
    <lineage>
        <taxon>Eukaryota</taxon>
        <taxon>Metazoa</taxon>
        <taxon>Spiralia</taxon>
        <taxon>Gnathifera</taxon>
        <taxon>Rotifera</taxon>
        <taxon>Eurotatoria</taxon>
        <taxon>Bdelloidea</taxon>
        <taxon>Adinetida</taxon>
        <taxon>Adinetidae</taxon>
        <taxon>Adineta</taxon>
    </lineage>
</organism>
<evidence type="ECO:0000256" key="5">
    <source>
        <dbReference type="ARBA" id="ARBA00035339"/>
    </source>
</evidence>
<dbReference type="InterPro" id="IPR000077">
    <property type="entry name" value="Ribosomal_eL39"/>
</dbReference>
<dbReference type="PANTHER" id="PTHR19970:SF0">
    <property type="entry name" value="LARGE RIBOSOMAL SUBUNIT PROTEIN EL39"/>
    <property type="match status" value="1"/>
</dbReference>
<comment type="caution">
    <text evidence="7">The sequence shown here is derived from an EMBL/GenBank/DDBJ whole genome shotgun (WGS) entry which is preliminary data.</text>
</comment>
<evidence type="ECO:0000313" key="7">
    <source>
        <dbReference type="EMBL" id="CAF1321789.1"/>
    </source>
</evidence>
<sequence length="836" mass="97031">MYILEILLIIVGYSCHINVHIDDSKGSFNITINSRLWLRSSYTRLYASNQWFSTQDESLLLIDKHSNEGNDSTLGKWNETCLIYQFYFNDTSVNISGSIRQWESIPAITFHFQSATIIDLNNDRLLDMDRVRSVFPSFYAEKFDKNDHRGYLTFGGMMMGDMEKHAGIWNSRSRFLKTGMSGGPLVIFNLTENGQGDSIIISPLSQFMSSSLSLNINIVEYGFLGSIRSIPMNSTNSLIIYYSSQGINHLLDQWGKTMQKVYKKTNEYRSKDVTNNYLGYYTDNGAYYYYHTESEMNYEQTVLSIKENLSIPIHYIQLDSWWYYKGLANGVYQWISRSEIFPDGLEGLNEKLNNFPLAGHNRYWSLDTIYSRNYSFVFDESNLKSLPLSNDSFWIDLFNSSSKWNLILYEQDWMNHQTIDFLPLREDFYLGRQWLIQMGYAADLFNINLQYCMSLPRHALQSLEIQRVTQARVSDDYYIHIVHRIPQWKIGVSSMLANALGLAPFKDIFWSTEVQNGAPYKSSVKEPLPDREILIATLSTGPVATGDGINYINKGRIMRCCRQDGLILKPSRPLTMIDLLISDWAKNKGVNQGELYSTQTVINDQIFSMIFASSMRRNYSIVPSMIGSPDGIVWSFSNPYELFTFDNNHPLDIPHEICNDTTYCLWYSSSLWQFSDSLSTKYAFMGELNKWTFVSEQRFSSIERNSQNTQTTITIQGVTDELVDVLVYHSKYESIIQLSCHFSADKLRTQLIINSTNSFCANLSIRPKQSFFIVRSRSLYHRSLQMASNKTLKIKKVLAKKQKQNRPVPQWIRMRTGNTIRYNSKRRHFRRTKLKL</sequence>
<comment type="similarity">
    <text evidence="1">Belongs to the eukaryotic ribosomal protein eL39 family.</text>
</comment>
<dbReference type="Gene3D" id="1.10.1620.10">
    <property type="entry name" value="Ribosomal protein L39e"/>
    <property type="match status" value="1"/>
</dbReference>
<dbReference type="InterPro" id="IPR023626">
    <property type="entry name" value="Ribosomal_eL39_dom_sf"/>
</dbReference>
<reference evidence="7" key="1">
    <citation type="submission" date="2021-02" db="EMBL/GenBank/DDBJ databases">
        <authorList>
            <person name="Nowell W R."/>
        </authorList>
    </citation>
    <scope>NUCLEOTIDE SEQUENCE</scope>
</reference>